<dbReference type="Proteomes" id="UP001144805">
    <property type="component" value="Unassembled WGS sequence"/>
</dbReference>
<keyword evidence="2" id="KW-0472">Membrane</keyword>
<feature type="transmembrane region" description="Helical" evidence="2">
    <location>
        <begin position="125"/>
        <end position="142"/>
    </location>
</feature>
<gene>
    <name evidence="3" type="ORF">OSH07_04640</name>
</gene>
<dbReference type="InterPro" id="IPR012666">
    <property type="entry name" value="CbtA_put"/>
</dbReference>
<dbReference type="EMBL" id="JAPKNK010000002">
    <property type="protein sequence ID" value="MCX5568472.1"/>
    <property type="molecule type" value="Genomic_DNA"/>
</dbReference>
<feature type="transmembrane region" description="Helical" evidence="2">
    <location>
        <begin position="162"/>
        <end position="180"/>
    </location>
</feature>
<dbReference type="NCBIfam" id="TIGR02458">
    <property type="entry name" value="CbtA"/>
    <property type="match status" value="1"/>
</dbReference>
<comment type="caution">
    <text evidence="3">The sequence shown here is derived from an EMBL/GenBank/DDBJ whole genome shotgun (WGS) entry which is preliminary data.</text>
</comment>
<protein>
    <submittedName>
        <fullName evidence="3">CbtA family protein</fullName>
    </submittedName>
</protein>
<sequence>MNMFKTIILSAFGAGLAVGIALSVVQAVTTEPLILHAETFENAEPAPAAAAAPHEHSTTEAHAHEAAAPEAAPAHQHDEDAWSPADGFERSAYTLLANLLMGVGVSAVLLGLMSIRGGKIDARTGVLWGVAGFFAASLLPSLGLSPELPGTAAAEVTSRQVWWLSTVAASAIGLALIVFSGSWLLKAAGLVIGVLPHVIGAPVPPTLEASYPAGLGGEFVAASLVVSALLWALSGLFSGWLYQRLSRTA</sequence>
<keyword evidence="2" id="KW-1133">Transmembrane helix</keyword>
<evidence type="ECO:0000313" key="3">
    <source>
        <dbReference type="EMBL" id="MCX5568472.1"/>
    </source>
</evidence>
<dbReference type="Pfam" id="PF09490">
    <property type="entry name" value="CbtA"/>
    <property type="match status" value="1"/>
</dbReference>
<reference evidence="3" key="1">
    <citation type="submission" date="2022-11" db="EMBL/GenBank/DDBJ databases">
        <title>Biodiversity and phylogenetic relationships of bacteria.</title>
        <authorList>
            <person name="Machado R.A.R."/>
            <person name="Bhat A."/>
            <person name="Loulou A."/>
            <person name="Kallel S."/>
        </authorList>
    </citation>
    <scope>NUCLEOTIDE SEQUENCE</scope>
    <source>
        <strain evidence="3">K-TC2</strain>
    </source>
</reference>
<dbReference type="AlphaFoldDB" id="A0A9X3IK59"/>
<keyword evidence="4" id="KW-1185">Reference proteome</keyword>
<name>A0A9X3IK59_9HYPH</name>
<evidence type="ECO:0000256" key="2">
    <source>
        <dbReference type="SAM" id="Phobius"/>
    </source>
</evidence>
<accession>A0A9X3IK59</accession>
<proteinExistence type="predicted"/>
<evidence type="ECO:0000313" key="4">
    <source>
        <dbReference type="Proteomes" id="UP001144805"/>
    </source>
</evidence>
<organism evidence="3 4">
    <name type="scientific">Kaistia nematophila</name>
    <dbReference type="NCBI Taxonomy" id="2994654"/>
    <lineage>
        <taxon>Bacteria</taxon>
        <taxon>Pseudomonadati</taxon>
        <taxon>Pseudomonadota</taxon>
        <taxon>Alphaproteobacteria</taxon>
        <taxon>Hyphomicrobiales</taxon>
        <taxon>Kaistiaceae</taxon>
        <taxon>Kaistia</taxon>
    </lineage>
</organism>
<keyword evidence="2" id="KW-0812">Transmembrane</keyword>
<feature type="transmembrane region" description="Helical" evidence="2">
    <location>
        <begin position="92"/>
        <end position="113"/>
    </location>
</feature>
<feature type="transmembrane region" description="Helical" evidence="2">
    <location>
        <begin position="187"/>
        <end position="207"/>
    </location>
</feature>
<feature type="compositionally biased region" description="Basic and acidic residues" evidence="1">
    <location>
        <begin position="53"/>
        <end position="67"/>
    </location>
</feature>
<feature type="region of interest" description="Disordered" evidence="1">
    <location>
        <begin position="45"/>
        <end position="83"/>
    </location>
</feature>
<evidence type="ECO:0000256" key="1">
    <source>
        <dbReference type="SAM" id="MobiDB-lite"/>
    </source>
</evidence>
<feature type="transmembrane region" description="Helical" evidence="2">
    <location>
        <begin position="219"/>
        <end position="242"/>
    </location>
</feature>